<dbReference type="Pfam" id="PF13400">
    <property type="entry name" value="Tad"/>
    <property type="match status" value="1"/>
</dbReference>
<gene>
    <name evidence="2" type="ORF">FLO80_16730</name>
</gene>
<organism evidence="2 3">
    <name type="scientific">Aquicoccus porphyridii</name>
    <dbReference type="NCBI Taxonomy" id="1852029"/>
    <lineage>
        <taxon>Bacteria</taxon>
        <taxon>Pseudomonadati</taxon>
        <taxon>Pseudomonadota</taxon>
        <taxon>Alphaproteobacteria</taxon>
        <taxon>Rhodobacterales</taxon>
        <taxon>Paracoccaceae</taxon>
        <taxon>Aquicoccus</taxon>
    </lineage>
</organism>
<evidence type="ECO:0000259" key="1">
    <source>
        <dbReference type="Pfam" id="PF13400"/>
    </source>
</evidence>
<evidence type="ECO:0000313" key="2">
    <source>
        <dbReference type="EMBL" id="KAA0912253.1"/>
    </source>
</evidence>
<dbReference type="AlphaFoldDB" id="A0A5A9Z4Z1"/>
<dbReference type="EMBL" id="VINQ01000015">
    <property type="protein sequence ID" value="KAA0912253.1"/>
    <property type="molecule type" value="Genomic_DNA"/>
</dbReference>
<reference evidence="2 3" key="1">
    <citation type="submission" date="2019-07" db="EMBL/GenBank/DDBJ databases">
        <title>Aquicoccus porphyridii gen. nov., sp. nov., isolated from a small marine red alga, Porphyridium marinum.</title>
        <authorList>
            <person name="Liu L."/>
        </authorList>
    </citation>
    <scope>NUCLEOTIDE SEQUENCE [LARGE SCALE GENOMIC DNA]</scope>
    <source>
        <strain evidence="2 3">L1 8-17</strain>
    </source>
</reference>
<dbReference type="InterPro" id="IPR028087">
    <property type="entry name" value="Tad_N"/>
</dbReference>
<accession>A0A5A9Z4Z1</accession>
<proteinExistence type="predicted"/>
<comment type="caution">
    <text evidence="2">The sequence shown here is derived from an EMBL/GenBank/DDBJ whole genome shotgun (WGS) entry which is preliminary data.</text>
</comment>
<evidence type="ECO:0000313" key="3">
    <source>
        <dbReference type="Proteomes" id="UP000325291"/>
    </source>
</evidence>
<sequence>MAVFFIILIPAVLLIGGLAVDISQLNAQKLFLQGQADLAAQSAAARLSDLDQARARAQETVSLNDQYGEILLDEDDVIFGSYAPETGFDPTAPTGVNAVKVSVSMPWYAFLWSAIVPSSPNLITRSAVAMSGPPHAAFTLRNRLLTVDTDESPLLDPIADALVGENGLGVDLEAIGYAGLATTNVEINELVDLVSLGISGDVVTFDDLLNASIATADLVEALLLAAGADLSAYTAAASSNTSLGRLLKISPSLINLNVDDPLPDLEIGLADMLTVAAGLANSDPSERLSADIALPLGPLADVHVETGLIRAPVTFVGPVSDETPLTGEISQVDLSVEAQLAGLLDLSLDLSAANATATLTELNCAASEPDDIIATFEVTSGPASLGLGLSLLAPIDGDDAAEHTTTDLASSTQTVEIRLDQVGQPVAVSSQLATSDVTSALSQTLENMRNDLHEEREETSDERYERCMRILFGIGCLLDVVVRVLDDVISQLTAVIDDLTTLLSSSLLLDGLVQALLDALGIDIARVDIILNDHTCSRSDVRLVN</sequence>
<dbReference type="RefSeq" id="WP_111367657.1">
    <property type="nucleotide sequence ID" value="NZ_JASHJG010000023.1"/>
</dbReference>
<dbReference type="Proteomes" id="UP000325291">
    <property type="component" value="Unassembled WGS sequence"/>
</dbReference>
<feature type="domain" description="Putative Flp pilus-assembly TadG-like N-terminal" evidence="1">
    <location>
        <begin position="1"/>
        <end position="45"/>
    </location>
</feature>
<keyword evidence="3" id="KW-1185">Reference proteome</keyword>
<protein>
    <recommendedName>
        <fullName evidence="1">Putative Flp pilus-assembly TadG-like N-terminal domain-containing protein</fullName>
    </recommendedName>
</protein>
<name>A0A5A9Z4Z1_9RHOB</name>